<dbReference type="EMBL" id="CP076129">
    <property type="protein sequence ID" value="QWG09764.1"/>
    <property type="molecule type" value="Genomic_DNA"/>
</dbReference>
<evidence type="ECO:0000256" key="1">
    <source>
        <dbReference type="SAM" id="SignalP"/>
    </source>
</evidence>
<reference evidence="2 3" key="1">
    <citation type="submission" date="2021-05" db="EMBL/GenBank/DDBJ databases">
        <title>Comparative genomic studies on the polysaccharide-degrading batcterial strains of the Flammeovirga genus.</title>
        <authorList>
            <person name="Zewei F."/>
            <person name="Zheng Z."/>
            <person name="Yu L."/>
            <person name="Ruyue G."/>
            <person name="Yanhong M."/>
            <person name="Yuanyuan C."/>
            <person name="Jingyan G."/>
            <person name="Wenjun H."/>
        </authorList>
    </citation>
    <scope>NUCLEOTIDE SEQUENCE [LARGE SCALE GENOMIC DNA]</scope>
    <source>
        <strain evidence="2 3">YS10</strain>
    </source>
</reference>
<organism evidence="2 3">
    <name type="scientific">Flammeovirga kamogawensis</name>
    <dbReference type="NCBI Taxonomy" id="373891"/>
    <lineage>
        <taxon>Bacteria</taxon>
        <taxon>Pseudomonadati</taxon>
        <taxon>Bacteroidota</taxon>
        <taxon>Cytophagia</taxon>
        <taxon>Cytophagales</taxon>
        <taxon>Flammeovirgaceae</taxon>
        <taxon>Flammeovirga</taxon>
    </lineage>
</organism>
<accession>A0ABX8H2C2</accession>
<feature type="chain" id="PRO_5047310159" evidence="1">
    <location>
        <begin position="46"/>
        <end position="148"/>
    </location>
</feature>
<proteinExistence type="predicted"/>
<sequence>MSIFYFLKGRTLFMFLQQFIITTEMKKFTLLFSFFVLSFSFSVSAQDISGATDWMQDNCNQYVVFVSNIWTDLSEDQKEELYTIRLQQQIALKELKDEKNAGDITQTEFNNKKKEQGKFYNKKISTLTGRDWKEINQVTNKFWASLEG</sequence>
<dbReference type="RefSeq" id="WP_184679543.1">
    <property type="nucleotide sequence ID" value="NZ_CP076129.1"/>
</dbReference>
<evidence type="ECO:0000313" key="2">
    <source>
        <dbReference type="EMBL" id="QWG09764.1"/>
    </source>
</evidence>
<keyword evidence="3" id="KW-1185">Reference proteome</keyword>
<dbReference type="Proteomes" id="UP000682802">
    <property type="component" value="Chromosome 2"/>
</dbReference>
<keyword evidence="1" id="KW-0732">Signal</keyword>
<feature type="signal peptide" evidence="1">
    <location>
        <begin position="1"/>
        <end position="45"/>
    </location>
</feature>
<gene>
    <name evidence="2" type="ORF">KM029_18975</name>
</gene>
<protein>
    <submittedName>
        <fullName evidence="2">Uncharacterized protein</fullName>
    </submittedName>
</protein>
<evidence type="ECO:0000313" key="3">
    <source>
        <dbReference type="Proteomes" id="UP000682802"/>
    </source>
</evidence>
<name>A0ABX8H2C2_9BACT</name>